<evidence type="ECO:0000313" key="3">
    <source>
        <dbReference type="Proteomes" id="UP000279968"/>
    </source>
</evidence>
<dbReference type="EMBL" id="RBAN01000004">
    <property type="protein sequence ID" value="RKN53249.1"/>
    <property type="molecule type" value="Genomic_DNA"/>
</dbReference>
<feature type="region of interest" description="Disordered" evidence="1">
    <location>
        <begin position="129"/>
        <end position="150"/>
    </location>
</feature>
<evidence type="ECO:0008006" key="4">
    <source>
        <dbReference type="Google" id="ProtNLM"/>
    </source>
</evidence>
<protein>
    <recommendedName>
        <fullName evidence="4">GerMN domain-containing protein</fullName>
    </recommendedName>
</protein>
<comment type="caution">
    <text evidence="2">The sequence shown here is derived from an EMBL/GenBank/DDBJ whole genome shotgun (WGS) entry which is preliminary data.</text>
</comment>
<evidence type="ECO:0000256" key="1">
    <source>
        <dbReference type="SAM" id="MobiDB-lite"/>
    </source>
</evidence>
<keyword evidence="3" id="KW-1185">Reference proteome</keyword>
<dbReference type="OrthoDB" id="3626511at2"/>
<gene>
    <name evidence="2" type="ORF">D7193_24140</name>
</gene>
<accession>A0A3A9ZYK1</accession>
<reference evidence="2 3" key="1">
    <citation type="journal article" date="2015" name="Int. J. Syst. Evol. Microbiol.">
        <title>Micromonospora costi sp. nov., isolated from a leaf of Costus speciosus.</title>
        <authorList>
            <person name="Thawai C."/>
        </authorList>
    </citation>
    <scope>NUCLEOTIDE SEQUENCE [LARGE SCALE GENOMIC DNA]</scope>
    <source>
        <strain evidence="2 3">CS1-12</strain>
    </source>
</reference>
<name>A0A3A9ZYK1_9ACTN</name>
<dbReference type="Proteomes" id="UP000279968">
    <property type="component" value="Unassembled WGS sequence"/>
</dbReference>
<organism evidence="2 3">
    <name type="scientific">Micromonospora costi</name>
    <dbReference type="NCBI Taxonomy" id="1530042"/>
    <lineage>
        <taxon>Bacteria</taxon>
        <taxon>Bacillati</taxon>
        <taxon>Actinomycetota</taxon>
        <taxon>Actinomycetes</taxon>
        <taxon>Micromonosporales</taxon>
        <taxon>Micromonosporaceae</taxon>
        <taxon>Micromonospora</taxon>
    </lineage>
</organism>
<evidence type="ECO:0000313" key="2">
    <source>
        <dbReference type="EMBL" id="RKN53249.1"/>
    </source>
</evidence>
<dbReference type="AlphaFoldDB" id="A0A3A9ZYK1"/>
<proteinExistence type="predicted"/>
<sequence>MLVLIAVLAAGCGVRPSGVITGSPALRGPSIGVGLYLVRDGEITLVVRPAKTRPSPDEVIGLLAAGPDEYERSLGFTSEVPADLAPASVGPVADRSGLGVTLSGPVGTLSATAVDQIVCTLGSAGIGDSSTPVTLHGSDGDRQSQVCPRF</sequence>